<gene>
    <name evidence="1" type="ORF">HPB47_008167</name>
</gene>
<dbReference type="EMBL" id="JABSTQ010011156">
    <property type="protein sequence ID" value="KAG0414675.1"/>
    <property type="molecule type" value="Genomic_DNA"/>
</dbReference>
<keyword evidence="2" id="KW-1185">Reference proteome</keyword>
<name>A0AC60P5I7_IXOPE</name>
<evidence type="ECO:0000313" key="1">
    <source>
        <dbReference type="EMBL" id="KAG0414675.1"/>
    </source>
</evidence>
<accession>A0AC60P5I7</accession>
<feature type="non-terminal residue" evidence="1">
    <location>
        <position position="124"/>
    </location>
</feature>
<feature type="non-terminal residue" evidence="1">
    <location>
        <position position="1"/>
    </location>
</feature>
<proteinExistence type="predicted"/>
<comment type="caution">
    <text evidence="1">The sequence shown here is derived from an EMBL/GenBank/DDBJ whole genome shotgun (WGS) entry which is preliminary data.</text>
</comment>
<evidence type="ECO:0000313" key="2">
    <source>
        <dbReference type="Proteomes" id="UP000805193"/>
    </source>
</evidence>
<reference evidence="1 2" key="1">
    <citation type="journal article" date="2020" name="Cell">
        <title>Large-Scale Comparative Analyses of Tick Genomes Elucidate Their Genetic Diversity and Vector Capacities.</title>
        <authorList>
            <consortium name="Tick Genome and Microbiome Consortium (TIGMIC)"/>
            <person name="Jia N."/>
            <person name="Wang J."/>
            <person name="Shi W."/>
            <person name="Du L."/>
            <person name="Sun Y."/>
            <person name="Zhan W."/>
            <person name="Jiang J.F."/>
            <person name="Wang Q."/>
            <person name="Zhang B."/>
            <person name="Ji P."/>
            <person name="Bell-Sakyi L."/>
            <person name="Cui X.M."/>
            <person name="Yuan T.T."/>
            <person name="Jiang B.G."/>
            <person name="Yang W.F."/>
            <person name="Lam T.T."/>
            <person name="Chang Q.C."/>
            <person name="Ding S.J."/>
            <person name="Wang X.J."/>
            <person name="Zhu J.G."/>
            <person name="Ruan X.D."/>
            <person name="Zhao L."/>
            <person name="Wei J.T."/>
            <person name="Ye R.Z."/>
            <person name="Que T.C."/>
            <person name="Du C.H."/>
            <person name="Zhou Y.H."/>
            <person name="Cheng J.X."/>
            <person name="Dai P.F."/>
            <person name="Guo W.B."/>
            <person name="Han X.H."/>
            <person name="Huang E.J."/>
            <person name="Li L.F."/>
            <person name="Wei W."/>
            <person name="Gao Y.C."/>
            <person name="Liu J.Z."/>
            <person name="Shao H.Z."/>
            <person name="Wang X."/>
            <person name="Wang C.C."/>
            <person name="Yang T.C."/>
            <person name="Huo Q.B."/>
            <person name="Li W."/>
            <person name="Chen H.Y."/>
            <person name="Chen S.E."/>
            <person name="Zhou L.G."/>
            <person name="Ni X.B."/>
            <person name="Tian J.H."/>
            <person name="Sheng Y."/>
            <person name="Liu T."/>
            <person name="Pan Y.S."/>
            <person name="Xia L.Y."/>
            <person name="Li J."/>
            <person name="Zhao F."/>
            <person name="Cao W.C."/>
        </authorList>
    </citation>
    <scope>NUCLEOTIDE SEQUENCE [LARGE SCALE GENOMIC DNA]</scope>
    <source>
        <strain evidence="1">Iper-2018</strain>
    </source>
</reference>
<sequence>GSTTNPHGSGKRREFRDLADATAEFRWRLTLSELRASTPRRASPKKNPIHTLGQVSLPESIRHVLDRGPKYAVEPRKSRAELLSLIRGVARKVPETESERCVSEGVDVLIRRSPGAGKVPFKQV</sequence>
<dbReference type="Proteomes" id="UP000805193">
    <property type="component" value="Unassembled WGS sequence"/>
</dbReference>
<organism evidence="1 2">
    <name type="scientific">Ixodes persulcatus</name>
    <name type="common">Taiga tick</name>
    <dbReference type="NCBI Taxonomy" id="34615"/>
    <lineage>
        <taxon>Eukaryota</taxon>
        <taxon>Metazoa</taxon>
        <taxon>Ecdysozoa</taxon>
        <taxon>Arthropoda</taxon>
        <taxon>Chelicerata</taxon>
        <taxon>Arachnida</taxon>
        <taxon>Acari</taxon>
        <taxon>Parasitiformes</taxon>
        <taxon>Ixodida</taxon>
        <taxon>Ixodoidea</taxon>
        <taxon>Ixodidae</taxon>
        <taxon>Ixodinae</taxon>
        <taxon>Ixodes</taxon>
    </lineage>
</organism>
<protein>
    <submittedName>
        <fullName evidence="1">Uncharacterized protein</fullName>
    </submittedName>
</protein>